<evidence type="ECO:0000256" key="2">
    <source>
        <dbReference type="ARBA" id="ARBA00022658"/>
    </source>
</evidence>
<dbReference type="AlphaFoldDB" id="A0A5J4WM32"/>
<dbReference type="Proteomes" id="UP000324800">
    <property type="component" value="Unassembled WGS sequence"/>
</dbReference>
<evidence type="ECO:0008006" key="7">
    <source>
        <dbReference type="Google" id="ProtNLM"/>
    </source>
</evidence>
<evidence type="ECO:0000313" key="6">
    <source>
        <dbReference type="Proteomes" id="UP000324800"/>
    </source>
</evidence>
<evidence type="ECO:0000256" key="1">
    <source>
        <dbReference type="ARBA" id="ARBA00022448"/>
    </source>
</evidence>
<dbReference type="InterPro" id="IPR011057">
    <property type="entry name" value="Mss4-like_sf"/>
</dbReference>
<reference evidence="5 6" key="1">
    <citation type="submission" date="2019-03" db="EMBL/GenBank/DDBJ databases">
        <title>Single cell metagenomics reveals metabolic interactions within the superorganism composed of flagellate Streblomastix strix and complex community of Bacteroidetes bacteria on its surface.</title>
        <authorList>
            <person name="Treitli S.C."/>
            <person name="Kolisko M."/>
            <person name="Husnik F."/>
            <person name="Keeling P."/>
            <person name="Hampl V."/>
        </authorList>
    </citation>
    <scope>NUCLEOTIDE SEQUENCE [LARGE SCALE GENOMIC DNA]</scope>
    <source>
        <strain evidence="5">ST1C</strain>
    </source>
</reference>
<dbReference type="OrthoDB" id="30840at2759"/>
<dbReference type="InterPro" id="IPR007515">
    <property type="entry name" value="Mss4"/>
</dbReference>
<evidence type="ECO:0000256" key="4">
    <source>
        <dbReference type="SAM" id="MobiDB-lite"/>
    </source>
</evidence>
<protein>
    <recommendedName>
        <fullName evidence="7">Yippee domain-containing protein</fullName>
    </recommendedName>
</protein>
<dbReference type="Gene3D" id="2.170.150.10">
    <property type="entry name" value="Metal Binding Protein, Guanine Nucleotide Exchange Factor, Chain A"/>
    <property type="match status" value="1"/>
</dbReference>
<dbReference type="GO" id="GO:0008270">
    <property type="term" value="F:zinc ion binding"/>
    <property type="evidence" value="ECO:0007669"/>
    <property type="project" value="TreeGrafter"/>
</dbReference>
<organism evidence="5 6">
    <name type="scientific">Streblomastix strix</name>
    <dbReference type="NCBI Taxonomy" id="222440"/>
    <lineage>
        <taxon>Eukaryota</taxon>
        <taxon>Metamonada</taxon>
        <taxon>Preaxostyla</taxon>
        <taxon>Oxymonadida</taxon>
        <taxon>Streblomastigidae</taxon>
        <taxon>Streblomastix</taxon>
    </lineage>
</organism>
<sequence>MAEAHIGANGKNDSKEYTNGSICKKFWHLSNMMDFENIGFSKNVVEPSQTPATSTSASTQDQTVPMNTSVLPGHVRFLTCCACDQGPVGVALSDGGFFIEAERVQYG</sequence>
<gene>
    <name evidence="5" type="ORF">EZS28_008619</name>
</gene>
<dbReference type="GO" id="GO:0006892">
    <property type="term" value="P:post-Golgi vesicle-mediated transport"/>
    <property type="evidence" value="ECO:0007669"/>
    <property type="project" value="TreeGrafter"/>
</dbReference>
<evidence type="ECO:0000313" key="5">
    <source>
        <dbReference type="EMBL" id="KAA6395848.1"/>
    </source>
</evidence>
<dbReference type="GO" id="GO:0007264">
    <property type="term" value="P:small GTPase-mediated signal transduction"/>
    <property type="evidence" value="ECO:0007669"/>
    <property type="project" value="InterPro"/>
</dbReference>
<keyword evidence="1" id="KW-0813">Transport</keyword>
<dbReference type="SUPFAM" id="SSF51316">
    <property type="entry name" value="Mss4-like"/>
    <property type="match status" value="1"/>
</dbReference>
<dbReference type="PROSITE" id="PS51796">
    <property type="entry name" value="MSS4"/>
    <property type="match status" value="1"/>
</dbReference>
<dbReference type="Pfam" id="PF04421">
    <property type="entry name" value="Mss4"/>
    <property type="match status" value="1"/>
</dbReference>
<dbReference type="GO" id="GO:0005829">
    <property type="term" value="C:cytosol"/>
    <property type="evidence" value="ECO:0007669"/>
    <property type="project" value="TreeGrafter"/>
</dbReference>
<dbReference type="GO" id="GO:0005085">
    <property type="term" value="F:guanyl-nucleotide exchange factor activity"/>
    <property type="evidence" value="ECO:0007669"/>
    <property type="project" value="UniProtKB-KW"/>
</dbReference>
<dbReference type="GO" id="GO:0015031">
    <property type="term" value="P:protein transport"/>
    <property type="evidence" value="ECO:0007669"/>
    <property type="project" value="UniProtKB-KW"/>
</dbReference>
<feature type="compositionally biased region" description="Low complexity" evidence="4">
    <location>
        <begin position="47"/>
        <end position="60"/>
    </location>
</feature>
<dbReference type="PANTHER" id="PTHR13276:SF0">
    <property type="entry name" value="GUANINE NUCLEOTIDE EXCHANGE FACTOR MSS4"/>
    <property type="match status" value="1"/>
</dbReference>
<evidence type="ECO:0000256" key="3">
    <source>
        <dbReference type="ARBA" id="ARBA00022927"/>
    </source>
</evidence>
<keyword evidence="3" id="KW-0653">Protein transport</keyword>
<accession>A0A5J4WM32</accession>
<name>A0A5J4WM32_9EUKA</name>
<keyword evidence="2" id="KW-0344">Guanine-nucleotide releasing factor</keyword>
<dbReference type="InterPro" id="IPR011323">
    <property type="entry name" value="Mss4/transl-control_tumour"/>
</dbReference>
<comment type="caution">
    <text evidence="5">The sequence shown here is derived from an EMBL/GenBank/DDBJ whole genome shotgun (WGS) entry which is preliminary data.</text>
</comment>
<proteinExistence type="predicted"/>
<dbReference type="GO" id="GO:0016020">
    <property type="term" value="C:membrane"/>
    <property type="evidence" value="ECO:0007669"/>
    <property type="project" value="TreeGrafter"/>
</dbReference>
<feature type="region of interest" description="Disordered" evidence="4">
    <location>
        <begin position="46"/>
        <end position="65"/>
    </location>
</feature>
<dbReference type="EMBL" id="SNRW01001578">
    <property type="protein sequence ID" value="KAA6395848.1"/>
    <property type="molecule type" value="Genomic_DNA"/>
</dbReference>
<dbReference type="PANTHER" id="PTHR13276">
    <property type="entry name" value="GUANINE NUCLEOTIDE EXCHANGE FACTOR MSS4"/>
    <property type="match status" value="1"/>
</dbReference>